<sequence>MTSTIHALLGTTLLAFGVHAAAQVTYYEGEHFQGRSATATARTTNLERSGYRERASSIVVSGSARWQACDDTRLSGNCMVLRPGRYADPQAMGLQERVSSLRPLAAREHVAESDYAPLPQVAQDFHRRRNERLYDADVTSSHAVLGTPGQRCWMESSQVPQPAPAGRTDNLNLPGAAVGALIGGILGHQVGGGTGKQIATVGGALGGAALGSQYGRADAPAPQAVAQEVRHCDSNPVQAVPAYWDVTYDFRGQQHRMQMSSAPGRTVTVNANGEPRI</sequence>
<keyword evidence="3" id="KW-0677">Repeat</keyword>
<evidence type="ECO:0000313" key="9">
    <source>
        <dbReference type="Proteomes" id="UP000630528"/>
    </source>
</evidence>
<feature type="signal peptide" evidence="6">
    <location>
        <begin position="1"/>
        <end position="20"/>
    </location>
</feature>
<comment type="caution">
    <text evidence="8">The sequence shown here is derived from an EMBL/GenBank/DDBJ whole genome shotgun (WGS) entry which is preliminary data.</text>
</comment>
<feature type="compositionally biased region" description="Polar residues" evidence="5">
    <location>
        <begin position="257"/>
        <end position="271"/>
    </location>
</feature>
<evidence type="ECO:0000256" key="4">
    <source>
        <dbReference type="ARBA" id="ARBA00023136"/>
    </source>
</evidence>
<dbReference type="Gene3D" id="2.60.20.10">
    <property type="entry name" value="Crystallins"/>
    <property type="match status" value="1"/>
</dbReference>
<feature type="chain" id="PRO_5036698883" evidence="6">
    <location>
        <begin position="21"/>
        <end position="277"/>
    </location>
</feature>
<evidence type="ECO:0000313" key="8">
    <source>
        <dbReference type="EMBL" id="MBK6007383.1"/>
    </source>
</evidence>
<reference evidence="8" key="1">
    <citation type="journal article" date="2012" name="J. Microbiol. Biotechnol.">
        <title>Ramlibacter ginsenosidimutans sp. nov., with ginsenoside-converting activity.</title>
        <authorList>
            <person name="Wang L."/>
            <person name="An D.S."/>
            <person name="Kim S.G."/>
            <person name="Jin F.X."/>
            <person name="Kim S.C."/>
            <person name="Lee S.T."/>
            <person name="Im W.T."/>
        </authorList>
    </citation>
    <scope>NUCLEOTIDE SEQUENCE</scope>
    <source>
        <strain evidence="8">KACC 17527</strain>
    </source>
</reference>
<dbReference type="SUPFAM" id="SSF49695">
    <property type="entry name" value="gamma-Crystallin-like"/>
    <property type="match status" value="1"/>
</dbReference>
<evidence type="ECO:0000256" key="2">
    <source>
        <dbReference type="ARBA" id="ARBA00009646"/>
    </source>
</evidence>
<dbReference type="AlphaFoldDB" id="A0A934WNB6"/>
<dbReference type="InterPro" id="IPR051407">
    <property type="entry name" value="Bact_OM_lipoprot/Surf_antigen"/>
</dbReference>
<feature type="domain" description="Beta/gamma crystallin 'Greek key'" evidence="7">
    <location>
        <begin position="23"/>
        <end position="104"/>
    </location>
</feature>
<comment type="similarity">
    <text evidence="2">Belongs to the beta/gamma-crystallin family.</text>
</comment>
<keyword evidence="4" id="KW-0472">Membrane</keyword>
<dbReference type="InterPro" id="IPR011024">
    <property type="entry name" value="G_crystallin-like"/>
</dbReference>
<evidence type="ECO:0000256" key="6">
    <source>
        <dbReference type="SAM" id="SignalP"/>
    </source>
</evidence>
<feature type="region of interest" description="Disordered" evidence="5">
    <location>
        <begin position="257"/>
        <end position="277"/>
    </location>
</feature>
<dbReference type="Proteomes" id="UP000630528">
    <property type="component" value="Unassembled WGS sequence"/>
</dbReference>
<organism evidence="8 9">
    <name type="scientific">Ramlibacter ginsenosidimutans</name>
    <dbReference type="NCBI Taxonomy" id="502333"/>
    <lineage>
        <taxon>Bacteria</taxon>
        <taxon>Pseudomonadati</taxon>
        <taxon>Pseudomonadota</taxon>
        <taxon>Betaproteobacteria</taxon>
        <taxon>Burkholderiales</taxon>
        <taxon>Comamonadaceae</taxon>
        <taxon>Ramlibacter</taxon>
    </lineage>
</organism>
<keyword evidence="6" id="KW-0732">Signal</keyword>
<keyword evidence="9" id="KW-1185">Reference proteome</keyword>
<evidence type="ECO:0000256" key="3">
    <source>
        <dbReference type="ARBA" id="ARBA00022737"/>
    </source>
</evidence>
<dbReference type="EMBL" id="JAEPWM010000005">
    <property type="protein sequence ID" value="MBK6007383.1"/>
    <property type="molecule type" value="Genomic_DNA"/>
</dbReference>
<proteinExistence type="inferred from homology"/>
<evidence type="ECO:0000259" key="7">
    <source>
        <dbReference type="SMART" id="SM00247"/>
    </source>
</evidence>
<dbReference type="Pfam" id="PF05433">
    <property type="entry name" value="Rick_17kDa_Anti"/>
    <property type="match status" value="1"/>
</dbReference>
<dbReference type="SMART" id="SM00247">
    <property type="entry name" value="XTALbg"/>
    <property type="match status" value="1"/>
</dbReference>
<reference evidence="8" key="2">
    <citation type="submission" date="2021-01" db="EMBL/GenBank/DDBJ databases">
        <authorList>
            <person name="Kang M."/>
        </authorList>
    </citation>
    <scope>NUCLEOTIDE SEQUENCE</scope>
    <source>
        <strain evidence="8">KACC 17527</strain>
    </source>
</reference>
<dbReference type="InterPro" id="IPR008816">
    <property type="entry name" value="Gly_zipper_2TM_dom"/>
</dbReference>
<name>A0A934WNB6_9BURK</name>
<accession>A0A934WNB6</accession>
<dbReference type="RefSeq" id="WP_201172617.1">
    <property type="nucleotide sequence ID" value="NZ_JAEPWM010000005.1"/>
</dbReference>
<evidence type="ECO:0000256" key="1">
    <source>
        <dbReference type="ARBA" id="ARBA00004370"/>
    </source>
</evidence>
<dbReference type="InterPro" id="IPR001064">
    <property type="entry name" value="Beta/gamma_crystallin"/>
</dbReference>
<gene>
    <name evidence="8" type="ORF">JJB11_14875</name>
</gene>
<dbReference type="GO" id="GO:0019867">
    <property type="term" value="C:outer membrane"/>
    <property type="evidence" value="ECO:0007669"/>
    <property type="project" value="InterPro"/>
</dbReference>
<dbReference type="PANTHER" id="PTHR35603">
    <property type="match status" value="1"/>
</dbReference>
<comment type="subcellular location">
    <subcellularLocation>
        <location evidence="1">Membrane</location>
    </subcellularLocation>
</comment>
<evidence type="ECO:0000256" key="5">
    <source>
        <dbReference type="SAM" id="MobiDB-lite"/>
    </source>
</evidence>
<dbReference type="PANTHER" id="PTHR35603:SF2">
    <property type="entry name" value="OUTER MEMBRANE LIPOPROTEIN"/>
    <property type="match status" value="1"/>
</dbReference>
<dbReference type="Pfam" id="PF00030">
    <property type="entry name" value="Crystall"/>
    <property type="match status" value="1"/>
</dbReference>
<protein>
    <submittedName>
        <fullName evidence="8">Glycine zipper 2TM domain-containing protein</fullName>
    </submittedName>
</protein>